<name>A0A417YS83_9BACI</name>
<dbReference type="AlphaFoldDB" id="A0A417YS83"/>
<evidence type="ECO:0000313" key="2">
    <source>
        <dbReference type="Proteomes" id="UP000284416"/>
    </source>
</evidence>
<comment type="caution">
    <text evidence="1">The sequence shown here is derived from an EMBL/GenBank/DDBJ whole genome shotgun (WGS) entry which is preliminary data.</text>
</comment>
<keyword evidence="2" id="KW-1185">Reference proteome</keyword>
<dbReference type="RefSeq" id="WP_118921959.1">
    <property type="nucleotide sequence ID" value="NZ_QWEG01000009.1"/>
</dbReference>
<dbReference type="OrthoDB" id="570199at2"/>
<proteinExistence type="predicted"/>
<sequence>MYRLDTKENQLVELTETTFADSDIKERQHIEEWIRKNPEILGEDLLIIGHEYDKFEVNERLDLLALDRDGNVVIIEVKRDTSGSNVDFQALKYASYCARLSQQDILDIYTEYIDSHHESVDAKESLLKFLEADDEEELNSMLNVTQRIIIVGKEFDKRILSVCTWLYENNIDIKCISIKPYKLNDDLIVDSKQIIPPYKLENYYVRKKAEKQKRTIQGDREVIEFLQAVEESIIAQTNYSGRYGGKRNYFAGHKFLGIPWFFVFGYKKDGSATISLESSVEEGTKVIKYIGEKYRDQLQQSLGVPFELAEGVKNKDWLRLIAKLQLDTSLPLEERVQQYINVFSKYYEFIQKLKASNTLY</sequence>
<dbReference type="EMBL" id="QWEG01000009">
    <property type="protein sequence ID" value="RHW38167.1"/>
    <property type="molecule type" value="Genomic_DNA"/>
</dbReference>
<reference evidence="1 2" key="1">
    <citation type="journal article" date="2017" name="Int. J. Syst. Evol. Microbiol.">
        <title>Bacillus notoginsengisoli sp. nov., a novel bacterium isolated from the rhizosphere of Panax notoginseng.</title>
        <authorList>
            <person name="Zhang M.Y."/>
            <person name="Cheng J."/>
            <person name="Cai Y."/>
            <person name="Zhang T.Y."/>
            <person name="Wu Y.Y."/>
            <person name="Manikprabhu D."/>
            <person name="Li W.J."/>
            <person name="Zhang Y.X."/>
        </authorList>
    </citation>
    <scope>NUCLEOTIDE SEQUENCE [LARGE SCALE GENOMIC DNA]</scope>
    <source>
        <strain evidence="1 2">JCM 30743</strain>
    </source>
</reference>
<organism evidence="1 2">
    <name type="scientific">Neobacillus notoginsengisoli</name>
    <dbReference type="NCBI Taxonomy" id="1578198"/>
    <lineage>
        <taxon>Bacteria</taxon>
        <taxon>Bacillati</taxon>
        <taxon>Bacillota</taxon>
        <taxon>Bacilli</taxon>
        <taxon>Bacillales</taxon>
        <taxon>Bacillaceae</taxon>
        <taxon>Neobacillus</taxon>
    </lineage>
</organism>
<gene>
    <name evidence="1" type="ORF">D1B31_15465</name>
</gene>
<evidence type="ECO:0008006" key="3">
    <source>
        <dbReference type="Google" id="ProtNLM"/>
    </source>
</evidence>
<dbReference type="Gene3D" id="3.40.1350.10">
    <property type="match status" value="1"/>
</dbReference>
<protein>
    <recommendedName>
        <fullName evidence="3">DUF91 domain-containing protein</fullName>
    </recommendedName>
</protein>
<dbReference type="InterPro" id="IPR011856">
    <property type="entry name" value="tRNA_endonuc-like_dom_sf"/>
</dbReference>
<accession>A0A417YS83</accession>
<evidence type="ECO:0000313" key="1">
    <source>
        <dbReference type="EMBL" id="RHW38167.1"/>
    </source>
</evidence>
<dbReference type="GO" id="GO:0003676">
    <property type="term" value="F:nucleic acid binding"/>
    <property type="evidence" value="ECO:0007669"/>
    <property type="project" value="InterPro"/>
</dbReference>
<dbReference type="Proteomes" id="UP000284416">
    <property type="component" value="Unassembled WGS sequence"/>
</dbReference>